<dbReference type="GO" id="GO:0020037">
    <property type="term" value="F:heme binding"/>
    <property type="evidence" value="ECO:0007669"/>
    <property type="project" value="InterPro"/>
</dbReference>
<evidence type="ECO:0000256" key="8">
    <source>
        <dbReference type="ARBA" id="ARBA00023004"/>
    </source>
</evidence>
<comment type="function">
    <text evidence="1">The reaction center of purple bacteria contains a tightly bound cytochrome molecule which re-reduces the photo oxidized primary electron donor.</text>
</comment>
<keyword evidence="6" id="KW-0479">Metal-binding</keyword>
<evidence type="ECO:0000256" key="3">
    <source>
        <dbReference type="ARBA" id="ARBA00022448"/>
    </source>
</evidence>
<dbReference type="GO" id="GO:0030077">
    <property type="term" value="C:plasma membrane light-harvesting complex"/>
    <property type="evidence" value="ECO:0007669"/>
    <property type="project" value="InterPro"/>
</dbReference>
<sequence length="101" mass="11225">MFKRCARPSSQRGRRQSRTVDRSAWPARPGAGLPGVAIAVNCTFCHNNRTFLDWSQSASQHATALNGLQMMREVNAVYLEALKLLYPANRLGPLRDSPKAN</sequence>
<keyword evidence="4" id="KW-0602">Photosynthesis</keyword>
<evidence type="ECO:0000256" key="6">
    <source>
        <dbReference type="ARBA" id="ARBA00022723"/>
    </source>
</evidence>
<proteinExistence type="predicted"/>
<evidence type="ECO:0000313" key="10">
    <source>
        <dbReference type="EMBL" id="RNJ48961.1"/>
    </source>
</evidence>
<dbReference type="InterPro" id="IPR023119">
    <property type="entry name" value="Multihaem_cyt_PRC_cyt_su-like"/>
</dbReference>
<evidence type="ECO:0000256" key="9">
    <source>
        <dbReference type="SAM" id="MobiDB-lite"/>
    </source>
</evidence>
<dbReference type="OrthoDB" id="9813732at2"/>
<organism evidence="10 11">
    <name type="scientific">Methylocystis hirsuta</name>
    <dbReference type="NCBI Taxonomy" id="369798"/>
    <lineage>
        <taxon>Bacteria</taxon>
        <taxon>Pseudomonadati</taxon>
        <taxon>Pseudomonadota</taxon>
        <taxon>Alphaproteobacteria</taxon>
        <taxon>Hyphomicrobiales</taxon>
        <taxon>Methylocystaceae</taxon>
        <taxon>Methylocystis</taxon>
    </lineage>
</organism>
<comment type="caution">
    <text evidence="10">The sequence shown here is derived from an EMBL/GenBank/DDBJ whole genome shotgun (WGS) entry which is preliminary data.</text>
</comment>
<dbReference type="AlphaFoldDB" id="A0A3M9XLT8"/>
<keyword evidence="3" id="KW-0813">Transport</keyword>
<feature type="region of interest" description="Disordered" evidence="9">
    <location>
        <begin position="1"/>
        <end position="26"/>
    </location>
</feature>
<dbReference type="InterPro" id="IPR036280">
    <property type="entry name" value="Multihaem_cyt_sf"/>
</dbReference>
<dbReference type="Proteomes" id="UP000268623">
    <property type="component" value="Unassembled WGS sequence"/>
</dbReference>
<keyword evidence="11" id="KW-1185">Reference proteome</keyword>
<dbReference type="GO" id="GO:0019684">
    <property type="term" value="P:photosynthesis, light reaction"/>
    <property type="evidence" value="ECO:0007669"/>
    <property type="project" value="InterPro"/>
</dbReference>
<evidence type="ECO:0000313" key="11">
    <source>
        <dbReference type="Proteomes" id="UP000268623"/>
    </source>
</evidence>
<evidence type="ECO:0000256" key="1">
    <source>
        <dbReference type="ARBA" id="ARBA00003196"/>
    </source>
</evidence>
<keyword evidence="8" id="KW-0408">Iron</keyword>
<accession>A0A3M9XLT8</accession>
<reference evidence="10 11" key="1">
    <citation type="submission" date="2018-08" db="EMBL/GenBank/DDBJ databases">
        <title>Genome sequence of Methylocystis hirsuta CSC1, a methanotroph able to accumulate PHAs.</title>
        <authorList>
            <person name="Bordel S."/>
            <person name="Rodriguez E."/>
            <person name="Gancedo J."/>
            <person name="Munoz R."/>
        </authorList>
    </citation>
    <scope>NUCLEOTIDE SEQUENCE [LARGE SCALE GENOMIC DNA]</scope>
    <source>
        <strain evidence="10 11">CSC1</strain>
    </source>
</reference>
<dbReference type="EMBL" id="QWDD01000001">
    <property type="protein sequence ID" value="RNJ48961.1"/>
    <property type="molecule type" value="Genomic_DNA"/>
</dbReference>
<evidence type="ECO:0000256" key="2">
    <source>
        <dbReference type="ARBA" id="ARBA00015978"/>
    </source>
</evidence>
<evidence type="ECO:0000256" key="4">
    <source>
        <dbReference type="ARBA" id="ARBA00022531"/>
    </source>
</evidence>
<protein>
    <recommendedName>
        <fullName evidence="2">Photosynthetic reaction center cytochrome c subunit</fullName>
    </recommendedName>
</protein>
<evidence type="ECO:0000256" key="7">
    <source>
        <dbReference type="ARBA" id="ARBA00022982"/>
    </source>
</evidence>
<name>A0A3M9XLT8_9HYPH</name>
<dbReference type="SUPFAM" id="SSF48695">
    <property type="entry name" value="Multiheme cytochromes"/>
    <property type="match status" value="1"/>
</dbReference>
<dbReference type="GO" id="GO:0005506">
    <property type="term" value="F:iron ion binding"/>
    <property type="evidence" value="ECO:0007669"/>
    <property type="project" value="InterPro"/>
</dbReference>
<feature type="compositionally biased region" description="Basic residues" evidence="9">
    <location>
        <begin position="1"/>
        <end position="17"/>
    </location>
</feature>
<keyword evidence="7" id="KW-0249">Electron transport</keyword>
<evidence type="ECO:0000256" key="5">
    <source>
        <dbReference type="ARBA" id="ARBA00022617"/>
    </source>
</evidence>
<dbReference type="Pfam" id="PF02276">
    <property type="entry name" value="CytoC_RC"/>
    <property type="match status" value="1"/>
</dbReference>
<gene>
    <name evidence="10" type="ORF">D1O30_04370</name>
</gene>
<keyword evidence="5" id="KW-0349">Heme</keyword>
<dbReference type="Gene3D" id="1.10.468.10">
    <property type="entry name" value="Photosynthetic Reaction Center, subunit C, domain 2"/>
    <property type="match status" value="1"/>
</dbReference>
<dbReference type="InterPro" id="IPR003158">
    <property type="entry name" value="Photosyn_RC_cyt_c-su"/>
</dbReference>
<dbReference type="GO" id="GO:0009055">
    <property type="term" value="F:electron transfer activity"/>
    <property type="evidence" value="ECO:0007669"/>
    <property type="project" value="InterPro"/>
</dbReference>